<organism evidence="2 3">
    <name type="scientific">Actinomadura litoris</name>
    <dbReference type="NCBI Taxonomy" id="2678616"/>
    <lineage>
        <taxon>Bacteria</taxon>
        <taxon>Bacillati</taxon>
        <taxon>Actinomycetota</taxon>
        <taxon>Actinomycetes</taxon>
        <taxon>Streptosporangiales</taxon>
        <taxon>Thermomonosporaceae</taxon>
        <taxon>Actinomadura</taxon>
    </lineage>
</organism>
<evidence type="ECO:0000313" key="3">
    <source>
        <dbReference type="Proteomes" id="UP000432015"/>
    </source>
</evidence>
<dbReference type="RefSeq" id="WP_156221464.1">
    <property type="nucleotide sequence ID" value="NZ_WOFH01000018.1"/>
</dbReference>
<dbReference type="Proteomes" id="UP000432015">
    <property type="component" value="Unassembled WGS sequence"/>
</dbReference>
<feature type="transmembrane region" description="Helical" evidence="1">
    <location>
        <begin position="255"/>
        <end position="275"/>
    </location>
</feature>
<sequence>MSALESRYRRLLACYPADHRAEHGEEMLDVLLSAARPGQRRPSAADAADLLYGALRIRLRHLAAGEGGSPWPGAFSITGFLAVCLLLADGLRFAVNVPYWVTVLPEPPDTGGSLPRTVALHFGTAPYWLAWVVIALLLWRGRRRAATIGACAVTAAQIAFALYGTSAYDRPWAWLGTSLAGPPLALAVLATASLLLSPGPAHGARLLGRRHVLGAGAVAAALVAFSTTPLFSLLLRGDLDFEEMVSMDVDRLITYSWTWDLLQNSVVRLAAVLVTAGLARTAQGRRAWALLAVAVAPLLVRVDLVPDGLFGESEAVFRLVAEGALGFALAMLCVRGVELPSRARARRHGRPPA</sequence>
<keyword evidence="1" id="KW-1133">Transmembrane helix</keyword>
<feature type="transmembrane region" description="Helical" evidence="1">
    <location>
        <begin position="146"/>
        <end position="166"/>
    </location>
</feature>
<feature type="transmembrane region" description="Helical" evidence="1">
    <location>
        <begin position="79"/>
        <end position="99"/>
    </location>
</feature>
<feature type="transmembrane region" description="Helical" evidence="1">
    <location>
        <begin position="119"/>
        <end position="139"/>
    </location>
</feature>
<gene>
    <name evidence="2" type="ORF">GNZ18_36615</name>
</gene>
<proteinExistence type="predicted"/>
<reference evidence="2 3" key="1">
    <citation type="submission" date="2019-11" db="EMBL/GenBank/DDBJ databases">
        <authorList>
            <person name="Cao P."/>
        </authorList>
    </citation>
    <scope>NUCLEOTIDE SEQUENCE [LARGE SCALE GENOMIC DNA]</scope>
    <source>
        <strain evidence="2 3">NEAU-AAG5</strain>
    </source>
</reference>
<feature type="transmembrane region" description="Helical" evidence="1">
    <location>
        <begin position="287"/>
        <end position="304"/>
    </location>
</feature>
<dbReference type="AlphaFoldDB" id="A0A7K1LCB5"/>
<evidence type="ECO:0000256" key="1">
    <source>
        <dbReference type="SAM" id="Phobius"/>
    </source>
</evidence>
<feature type="transmembrane region" description="Helical" evidence="1">
    <location>
        <begin position="316"/>
        <end position="337"/>
    </location>
</feature>
<dbReference type="EMBL" id="WOFH01000018">
    <property type="protein sequence ID" value="MUN42069.1"/>
    <property type="molecule type" value="Genomic_DNA"/>
</dbReference>
<feature type="transmembrane region" description="Helical" evidence="1">
    <location>
        <begin position="172"/>
        <end position="196"/>
    </location>
</feature>
<accession>A0A7K1LCB5</accession>
<name>A0A7K1LCB5_9ACTN</name>
<protein>
    <submittedName>
        <fullName evidence="2">Uncharacterized protein</fullName>
    </submittedName>
</protein>
<keyword evidence="1" id="KW-0472">Membrane</keyword>
<evidence type="ECO:0000313" key="2">
    <source>
        <dbReference type="EMBL" id="MUN42069.1"/>
    </source>
</evidence>
<comment type="caution">
    <text evidence="2">The sequence shown here is derived from an EMBL/GenBank/DDBJ whole genome shotgun (WGS) entry which is preliminary data.</text>
</comment>
<keyword evidence="3" id="KW-1185">Reference proteome</keyword>
<keyword evidence="1" id="KW-0812">Transmembrane</keyword>
<feature type="transmembrane region" description="Helical" evidence="1">
    <location>
        <begin position="212"/>
        <end position="235"/>
    </location>
</feature>